<keyword evidence="1" id="KW-0539">Nucleus</keyword>
<feature type="domain" description="HMG box" evidence="3">
    <location>
        <begin position="41"/>
        <end position="109"/>
    </location>
</feature>
<keyword evidence="1" id="KW-0238">DNA-binding</keyword>
<sequence>MPECPNFDLNCMIVEPLIQLPFPPTITALEIVQKRPHSRIRSKSPNAFFIYRKACFDQLSRSNQRYQMTYVSKLVSKYWKNETEQVKTEYKRIADEVEVKLNEERIKDLVYSDASTKPKRNLKKGKRIRKKCDRNNNKGEGSNNRNRQNNSQLMESQIHFDRDHDHNQSMDYFGGQYFYDNQLMDIFYDDDTLYGSMN</sequence>
<dbReference type="Gene3D" id="1.10.30.10">
    <property type="entry name" value="High mobility group box domain"/>
    <property type="match status" value="1"/>
</dbReference>
<evidence type="ECO:0000313" key="5">
    <source>
        <dbReference type="Proteomes" id="UP000789405"/>
    </source>
</evidence>
<dbReference type="InterPro" id="IPR036910">
    <property type="entry name" value="HMG_box_dom_sf"/>
</dbReference>
<feature type="compositionally biased region" description="Low complexity" evidence="2">
    <location>
        <begin position="138"/>
        <end position="150"/>
    </location>
</feature>
<dbReference type="Proteomes" id="UP000789405">
    <property type="component" value="Unassembled WGS sequence"/>
</dbReference>
<evidence type="ECO:0000256" key="1">
    <source>
        <dbReference type="PROSITE-ProRule" id="PRU00267"/>
    </source>
</evidence>
<dbReference type="InterPro" id="IPR009071">
    <property type="entry name" value="HMG_box_dom"/>
</dbReference>
<comment type="caution">
    <text evidence="4">The sequence shown here is derived from an EMBL/GenBank/DDBJ whole genome shotgun (WGS) entry which is preliminary data.</text>
</comment>
<dbReference type="Pfam" id="PF00505">
    <property type="entry name" value="HMG_box"/>
    <property type="match status" value="1"/>
</dbReference>
<organism evidence="4 5">
    <name type="scientific">Dentiscutata erythropus</name>
    <dbReference type="NCBI Taxonomy" id="1348616"/>
    <lineage>
        <taxon>Eukaryota</taxon>
        <taxon>Fungi</taxon>
        <taxon>Fungi incertae sedis</taxon>
        <taxon>Mucoromycota</taxon>
        <taxon>Glomeromycotina</taxon>
        <taxon>Glomeromycetes</taxon>
        <taxon>Diversisporales</taxon>
        <taxon>Gigasporaceae</taxon>
        <taxon>Dentiscutata</taxon>
    </lineage>
</organism>
<dbReference type="AlphaFoldDB" id="A0A9N9B593"/>
<dbReference type="GO" id="GO:0005634">
    <property type="term" value="C:nucleus"/>
    <property type="evidence" value="ECO:0007669"/>
    <property type="project" value="UniProtKB-UniRule"/>
</dbReference>
<feature type="region of interest" description="Disordered" evidence="2">
    <location>
        <begin position="117"/>
        <end position="150"/>
    </location>
</feature>
<feature type="DNA-binding region" description="HMG box" evidence="1">
    <location>
        <begin position="41"/>
        <end position="109"/>
    </location>
</feature>
<feature type="compositionally biased region" description="Basic residues" evidence="2">
    <location>
        <begin position="117"/>
        <end position="132"/>
    </location>
</feature>
<name>A0A9N9B593_9GLOM</name>
<accession>A0A9N9B593</accession>
<dbReference type="EMBL" id="CAJVPY010002202">
    <property type="protein sequence ID" value="CAG8551972.1"/>
    <property type="molecule type" value="Genomic_DNA"/>
</dbReference>
<evidence type="ECO:0000313" key="4">
    <source>
        <dbReference type="EMBL" id="CAG8551972.1"/>
    </source>
</evidence>
<gene>
    <name evidence="4" type="ORF">DERYTH_LOCUS5310</name>
</gene>
<dbReference type="PROSITE" id="PS50118">
    <property type="entry name" value="HMG_BOX_2"/>
    <property type="match status" value="1"/>
</dbReference>
<dbReference type="OrthoDB" id="6247875at2759"/>
<dbReference type="GO" id="GO:0003677">
    <property type="term" value="F:DNA binding"/>
    <property type="evidence" value="ECO:0007669"/>
    <property type="project" value="UniProtKB-UniRule"/>
</dbReference>
<reference evidence="4" key="1">
    <citation type="submission" date="2021-06" db="EMBL/GenBank/DDBJ databases">
        <authorList>
            <person name="Kallberg Y."/>
            <person name="Tangrot J."/>
            <person name="Rosling A."/>
        </authorList>
    </citation>
    <scope>NUCLEOTIDE SEQUENCE</scope>
    <source>
        <strain evidence="4">MA453B</strain>
    </source>
</reference>
<evidence type="ECO:0000256" key="2">
    <source>
        <dbReference type="SAM" id="MobiDB-lite"/>
    </source>
</evidence>
<proteinExistence type="predicted"/>
<evidence type="ECO:0000259" key="3">
    <source>
        <dbReference type="PROSITE" id="PS50118"/>
    </source>
</evidence>
<protein>
    <submittedName>
        <fullName evidence="4">17589_t:CDS:1</fullName>
    </submittedName>
</protein>
<dbReference type="SUPFAM" id="SSF47095">
    <property type="entry name" value="HMG-box"/>
    <property type="match status" value="1"/>
</dbReference>
<keyword evidence="5" id="KW-1185">Reference proteome</keyword>